<reference evidence="3" key="2">
    <citation type="submission" date="2013-12" db="EMBL/GenBank/DDBJ databases">
        <title>Evolution of pathogenesis and genome organization in the Tremellales.</title>
        <authorList>
            <person name="Cuomo C."/>
            <person name="Litvintseva A."/>
            <person name="Heitman J."/>
            <person name="Chen Y."/>
            <person name="Sun S."/>
            <person name="Springer D."/>
            <person name="Dromer F."/>
            <person name="Young S."/>
            <person name="Zeng Q."/>
            <person name="Chapman S."/>
            <person name="Gujja S."/>
            <person name="Saif S."/>
            <person name="Birren B."/>
        </authorList>
    </citation>
    <scope>NUCLEOTIDE SEQUENCE [LARGE SCALE GENOMIC DNA]</scope>
    <source>
        <strain evidence="3">CBS 10435</strain>
    </source>
</reference>
<feature type="region of interest" description="Disordered" evidence="1">
    <location>
        <begin position="127"/>
        <end position="166"/>
    </location>
</feature>
<dbReference type="AlphaFoldDB" id="A0A1B9IQ75"/>
<feature type="region of interest" description="Disordered" evidence="1">
    <location>
        <begin position="1"/>
        <end position="107"/>
    </location>
</feature>
<protein>
    <submittedName>
        <fullName evidence="2">Uncharacterized protein</fullName>
    </submittedName>
</protein>
<name>A0A1B9IQ75_9TREE</name>
<dbReference type="EMBL" id="KI669463">
    <property type="protein sequence ID" value="OCF57698.1"/>
    <property type="molecule type" value="Genomic_DNA"/>
</dbReference>
<reference evidence="2 3" key="1">
    <citation type="submission" date="2013-07" db="EMBL/GenBank/DDBJ databases">
        <title>The Genome Sequence of Kwoniella mangroviensis CBS10435.</title>
        <authorList>
            <consortium name="The Broad Institute Genome Sequencing Platform"/>
            <person name="Cuomo C."/>
            <person name="Litvintseva A."/>
            <person name="Chen Y."/>
            <person name="Heitman J."/>
            <person name="Sun S."/>
            <person name="Springer D."/>
            <person name="Dromer F."/>
            <person name="Young S.K."/>
            <person name="Zeng Q."/>
            <person name="Gargeya S."/>
            <person name="Fitzgerald M."/>
            <person name="Abouelleil A."/>
            <person name="Alvarado L."/>
            <person name="Berlin A.M."/>
            <person name="Chapman S.B."/>
            <person name="Dewar J."/>
            <person name="Goldberg J."/>
            <person name="Griggs A."/>
            <person name="Gujja S."/>
            <person name="Hansen M."/>
            <person name="Howarth C."/>
            <person name="Imamovic A."/>
            <person name="Larimer J."/>
            <person name="McCowan C."/>
            <person name="Murphy C."/>
            <person name="Pearson M."/>
            <person name="Priest M."/>
            <person name="Roberts A."/>
            <person name="Saif S."/>
            <person name="Shea T."/>
            <person name="Sykes S."/>
            <person name="Wortman J."/>
            <person name="Nusbaum C."/>
            <person name="Birren B."/>
        </authorList>
    </citation>
    <scope>NUCLEOTIDE SEQUENCE [LARGE SCALE GENOMIC DNA]</scope>
    <source>
        <strain evidence="2 3">CBS 10435</strain>
    </source>
</reference>
<organism evidence="2 3">
    <name type="scientific">Kwoniella mangroviensis CBS 10435</name>
    <dbReference type="NCBI Taxonomy" id="1331196"/>
    <lineage>
        <taxon>Eukaryota</taxon>
        <taxon>Fungi</taxon>
        <taxon>Dikarya</taxon>
        <taxon>Basidiomycota</taxon>
        <taxon>Agaricomycotina</taxon>
        <taxon>Tremellomycetes</taxon>
        <taxon>Tremellales</taxon>
        <taxon>Cryptococcaceae</taxon>
        <taxon>Kwoniella</taxon>
    </lineage>
</organism>
<proteinExistence type="predicted"/>
<evidence type="ECO:0000313" key="3">
    <source>
        <dbReference type="Proteomes" id="UP000092583"/>
    </source>
</evidence>
<dbReference type="Proteomes" id="UP000092583">
    <property type="component" value="Unassembled WGS sequence"/>
</dbReference>
<feature type="compositionally biased region" description="Polar residues" evidence="1">
    <location>
        <begin position="10"/>
        <end position="55"/>
    </location>
</feature>
<sequence length="221" mass="23964">MAGGGKKKSPNTPHVPSFLSKNPNLSLSKIAASSTSRYRQSTDSVVTKPTSSNIEFQPVLGRARARGTSATPTPKRKPIPLPFPSNEDDEEEEEVEVVEVPDDDENEGVAVLTSSVSSMQLEEAFEVLPQGGASSSKRKAPVNKKGKEKEVIHKRSKTSTSHQPPIDTIIEAVDNLTQLLETLTHVDSDQEGEDIIRLMDSLDMMDKAEEAAKMVVLGSLE</sequence>
<evidence type="ECO:0000256" key="1">
    <source>
        <dbReference type="SAM" id="MobiDB-lite"/>
    </source>
</evidence>
<gene>
    <name evidence="2" type="ORF">L486_05162</name>
</gene>
<feature type="compositionally biased region" description="Acidic residues" evidence="1">
    <location>
        <begin position="86"/>
        <end position="107"/>
    </location>
</feature>
<evidence type="ECO:0000313" key="2">
    <source>
        <dbReference type="EMBL" id="OCF57698.1"/>
    </source>
</evidence>
<accession>A0A1B9IQ75</accession>
<keyword evidence="3" id="KW-1185">Reference proteome</keyword>